<dbReference type="EMBL" id="JAGXEW010000011">
    <property type="protein sequence ID" value="KAK1166337.1"/>
    <property type="molecule type" value="Genomic_DNA"/>
</dbReference>
<keyword evidence="3" id="KW-1185">Reference proteome</keyword>
<evidence type="ECO:0000256" key="1">
    <source>
        <dbReference type="SAM" id="MobiDB-lite"/>
    </source>
</evidence>
<dbReference type="Pfam" id="PF04360">
    <property type="entry name" value="Serglycin"/>
    <property type="match status" value="1"/>
</dbReference>
<evidence type="ECO:0000313" key="3">
    <source>
        <dbReference type="Proteomes" id="UP001230051"/>
    </source>
</evidence>
<sequence>MVTLPTLFDSVVYYISAYSKLIHKYNEPADLRIRKVAPLLMLNKRKLRIEHGKKRDMRNYTEHLLKSNGRILLALGLILFLGYTVQAAPTKGRYMWVRCKPDAKNPNCVEESGPWIDLPKSGAEVPSPNADHDLMNKKPVEDESAMTFEESGDDSGEFQEDMAIELGSGSQWNEDLLRASSTAESEEGSGDYTEDFPATPEGGNVDYSQFVFPDRVPIQQSETQDLKLHEEGFIL</sequence>
<feature type="region of interest" description="Disordered" evidence="1">
    <location>
        <begin position="178"/>
        <end position="208"/>
    </location>
</feature>
<dbReference type="Proteomes" id="UP001230051">
    <property type="component" value="Unassembled WGS sequence"/>
</dbReference>
<proteinExistence type="predicted"/>
<dbReference type="AlphaFoldDB" id="A0AAD8G741"/>
<dbReference type="InterPro" id="IPR007455">
    <property type="entry name" value="Serglycin"/>
</dbReference>
<organism evidence="2 3">
    <name type="scientific">Acipenser oxyrinchus oxyrinchus</name>
    <dbReference type="NCBI Taxonomy" id="40147"/>
    <lineage>
        <taxon>Eukaryota</taxon>
        <taxon>Metazoa</taxon>
        <taxon>Chordata</taxon>
        <taxon>Craniata</taxon>
        <taxon>Vertebrata</taxon>
        <taxon>Euteleostomi</taxon>
        <taxon>Actinopterygii</taxon>
        <taxon>Chondrostei</taxon>
        <taxon>Acipenseriformes</taxon>
        <taxon>Acipenseridae</taxon>
        <taxon>Acipenser</taxon>
    </lineage>
</organism>
<accession>A0AAD8G741</accession>
<feature type="region of interest" description="Disordered" evidence="1">
    <location>
        <begin position="110"/>
        <end position="138"/>
    </location>
</feature>
<reference evidence="2" key="1">
    <citation type="submission" date="2022-02" db="EMBL/GenBank/DDBJ databases">
        <title>Atlantic sturgeon de novo genome assembly.</title>
        <authorList>
            <person name="Stock M."/>
            <person name="Klopp C."/>
            <person name="Guiguen Y."/>
            <person name="Cabau C."/>
            <person name="Parinello H."/>
            <person name="Santidrian Yebra-Pimentel E."/>
            <person name="Kuhl H."/>
            <person name="Dirks R.P."/>
            <person name="Guessner J."/>
            <person name="Wuertz S."/>
            <person name="Du K."/>
            <person name="Schartl M."/>
        </authorList>
    </citation>
    <scope>NUCLEOTIDE SEQUENCE</scope>
    <source>
        <strain evidence="2">STURGEONOMICS-FGT-2020</strain>
        <tissue evidence="2">Whole blood</tissue>
    </source>
</reference>
<feature type="compositionally biased region" description="Acidic residues" evidence="1">
    <location>
        <begin position="184"/>
        <end position="194"/>
    </location>
</feature>
<evidence type="ECO:0000313" key="2">
    <source>
        <dbReference type="EMBL" id="KAK1166337.1"/>
    </source>
</evidence>
<name>A0AAD8G741_ACIOX</name>
<comment type="caution">
    <text evidence="2">The sequence shown here is derived from an EMBL/GenBank/DDBJ whole genome shotgun (WGS) entry which is preliminary data.</text>
</comment>
<protein>
    <submittedName>
        <fullName evidence="2">Serglycin-like</fullName>
    </submittedName>
</protein>
<gene>
    <name evidence="2" type="primary">SRGN</name>
    <name evidence="2" type="ORF">AOXY_G12956</name>
</gene>